<dbReference type="EMBL" id="ML994675">
    <property type="protein sequence ID" value="KAF2178456.1"/>
    <property type="molecule type" value="Genomic_DNA"/>
</dbReference>
<feature type="compositionally biased region" description="Low complexity" evidence="1">
    <location>
        <begin position="88"/>
        <end position="99"/>
    </location>
</feature>
<evidence type="ECO:0000313" key="2">
    <source>
        <dbReference type="EMBL" id="KAF2178456.1"/>
    </source>
</evidence>
<proteinExistence type="predicted"/>
<organism evidence="2 3">
    <name type="scientific">Zopfia rhizophila CBS 207.26</name>
    <dbReference type="NCBI Taxonomy" id="1314779"/>
    <lineage>
        <taxon>Eukaryota</taxon>
        <taxon>Fungi</taxon>
        <taxon>Dikarya</taxon>
        <taxon>Ascomycota</taxon>
        <taxon>Pezizomycotina</taxon>
        <taxon>Dothideomycetes</taxon>
        <taxon>Dothideomycetes incertae sedis</taxon>
        <taxon>Zopfiaceae</taxon>
        <taxon>Zopfia</taxon>
    </lineage>
</organism>
<feature type="region of interest" description="Disordered" evidence="1">
    <location>
        <begin position="88"/>
        <end position="119"/>
    </location>
</feature>
<evidence type="ECO:0000256" key="1">
    <source>
        <dbReference type="SAM" id="MobiDB-lite"/>
    </source>
</evidence>
<protein>
    <submittedName>
        <fullName evidence="2">Uncharacterized protein</fullName>
    </submittedName>
</protein>
<feature type="compositionally biased region" description="Polar residues" evidence="1">
    <location>
        <begin position="106"/>
        <end position="119"/>
    </location>
</feature>
<dbReference type="Proteomes" id="UP000800200">
    <property type="component" value="Unassembled WGS sequence"/>
</dbReference>
<dbReference type="AlphaFoldDB" id="A0A6A6DLG9"/>
<name>A0A6A6DLG9_9PEZI</name>
<reference evidence="2" key="1">
    <citation type="journal article" date="2020" name="Stud. Mycol.">
        <title>101 Dothideomycetes genomes: a test case for predicting lifestyles and emergence of pathogens.</title>
        <authorList>
            <person name="Haridas S."/>
            <person name="Albert R."/>
            <person name="Binder M."/>
            <person name="Bloem J."/>
            <person name="Labutti K."/>
            <person name="Salamov A."/>
            <person name="Andreopoulos B."/>
            <person name="Baker S."/>
            <person name="Barry K."/>
            <person name="Bills G."/>
            <person name="Bluhm B."/>
            <person name="Cannon C."/>
            <person name="Castanera R."/>
            <person name="Culley D."/>
            <person name="Daum C."/>
            <person name="Ezra D."/>
            <person name="Gonzalez J."/>
            <person name="Henrissat B."/>
            <person name="Kuo A."/>
            <person name="Liang C."/>
            <person name="Lipzen A."/>
            <person name="Lutzoni F."/>
            <person name="Magnuson J."/>
            <person name="Mondo S."/>
            <person name="Nolan M."/>
            <person name="Ohm R."/>
            <person name="Pangilinan J."/>
            <person name="Park H.-J."/>
            <person name="Ramirez L."/>
            <person name="Alfaro M."/>
            <person name="Sun H."/>
            <person name="Tritt A."/>
            <person name="Yoshinaga Y."/>
            <person name="Zwiers L.-H."/>
            <person name="Turgeon B."/>
            <person name="Goodwin S."/>
            <person name="Spatafora J."/>
            <person name="Crous P."/>
            <person name="Grigoriev I."/>
        </authorList>
    </citation>
    <scope>NUCLEOTIDE SEQUENCE</scope>
    <source>
        <strain evidence="2">CBS 207.26</strain>
    </source>
</reference>
<sequence>MYCGAFFSCDCNKVLHLRRTFHVFGSSMYLARSGQRGTSSASVLRLGAVYKLMGTQRTKSANEIAIGFGIGGGVGASLARTGVSSATSSLLSAGSGSSTPEDDGGSRSSVVKSPGISSG</sequence>
<gene>
    <name evidence="2" type="ORF">K469DRAFT_333016</name>
</gene>
<evidence type="ECO:0000313" key="3">
    <source>
        <dbReference type="Proteomes" id="UP000800200"/>
    </source>
</evidence>
<keyword evidence="3" id="KW-1185">Reference proteome</keyword>
<accession>A0A6A6DLG9</accession>